<dbReference type="Gene3D" id="3.40.50.1820">
    <property type="entry name" value="alpha/beta hydrolase"/>
    <property type="match status" value="1"/>
</dbReference>
<reference evidence="1 4" key="2">
    <citation type="submission" date="2017-05" db="EMBL/GenBank/DDBJ databases">
        <authorList>
            <person name="Lin X.B."/>
            <person name="Stothard P."/>
            <person name="Tasseva G."/>
            <person name="Walter J."/>
        </authorList>
    </citation>
    <scope>NUCLEOTIDE SEQUENCE [LARGE SCALE GENOMIC DNA]</scope>
    <source>
        <strain evidence="1 4">609u</strain>
    </source>
</reference>
<gene>
    <name evidence="1" type="ORF">CBF53_00050</name>
    <name evidence="2" type="ORF">CBF70_00050</name>
</gene>
<dbReference type="EMBL" id="NGNV01000001">
    <property type="protein sequence ID" value="OYR89103.1"/>
    <property type="molecule type" value="Genomic_DNA"/>
</dbReference>
<evidence type="ECO:0000313" key="2">
    <source>
        <dbReference type="EMBL" id="OYR93425.1"/>
    </source>
</evidence>
<evidence type="ECO:0000313" key="4">
    <source>
        <dbReference type="Proteomes" id="UP000216316"/>
    </source>
</evidence>
<accession>A0A256LJ05</accession>
<organism evidence="2 3">
    <name type="scientific">Lactobacillus taiwanensis</name>
    <dbReference type="NCBI Taxonomy" id="508451"/>
    <lineage>
        <taxon>Bacteria</taxon>
        <taxon>Bacillati</taxon>
        <taxon>Bacillota</taxon>
        <taxon>Bacilli</taxon>
        <taxon>Lactobacillales</taxon>
        <taxon>Lactobacillaceae</taxon>
        <taxon>Lactobacillus</taxon>
    </lineage>
</organism>
<comment type="caution">
    <text evidence="2">The sequence shown here is derived from an EMBL/GenBank/DDBJ whole genome shotgun (WGS) entry which is preliminary data.</text>
</comment>
<evidence type="ECO:0000313" key="1">
    <source>
        <dbReference type="EMBL" id="OYR89103.1"/>
    </source>
</evidence>
<keyword evidence="4" id="KW-1185">Reference proteome</keyword>
<dbReference type="Pfam" id="PF11187">
    <property type="entry name" value="Mbeg1-like"/>
    <property type="match status" value="1"/>
</dbReference>
<dbReference type="RefSeq" id="WP_094497295.1">
    <property type="nucleotide sequence ID" value="NZ_NGNV01000001.1"/>
</dbReference>
<reference evidence="2 3" key="1">
    <citation type="submission" date="2017-04" db="EMBL/GenBank/DDBJ databases">
        <authorList>
            <person name="Afonso C.L."/>
            <person name="Miller P.J."/>
            <person name="Scott M.A."/>
            <person name="Spackman E."/>
            <person name="Goraichik I."/>
            <person name="Dimitrov K.M."/>
            <person name="Suarez D.L."/>
            <person name="Swayne D.E."/>
        </authorList>
    </citation>
    <scope>NUCLEOTIDE SEQUENCE [LARGE SCALE GENOMIC DNA]</scope>
    <source>
        <strain evidence="2 3">609q</strain>
    </source>
</reference>
<dbReference type="InterPro" id="IPR029058">
    <property type="entry name" value="AB_hydrolase_fold"/>
</dbReference>
<evidence type="ECO:0000313" key="3">
    <source>
        <dbReference type="Proteomes" id="UP000215828"/>
    </source>
</evidence>
<dbReference type="EMBL" id="NGNX01000001">
    <property type="protein sequence ID" value="OYR93425.1"/>
    <property type="molecule type" value="Genomic_DNA"/>
</dbReference>
<evidence type="ECO:0008006" key="5">
    <source>
        <dbReference type="Google" id="ProtNLM"/>
    </source>
</evidence>
<dbReference type="SUPFAM" id="SSF53474">
    <property type="entry name" value="alpha/beta-Hydrolases"/>
    <property type="match status" value="1"/>
</dbReference>
<protein>
    <recommendedName>
        <fullName evidence="5">DUF2974 domain-containing protein</fullName>
    </recommendedName>
</protein>
<dbReference type="Proteomes" id="UP000216316">
    <property type="component" value="Unassembled WGS sequence"/>
</dbReference>
<sequence length="378" mass="43691">MDNMLVYAAKEKRSFNEFPLNEVDSMIFSQLAYCNFDTLPQHHSLQSLASDDEIKTLTQGNLGGKNTEKLIKIMLENPRFKNLCWRNVVSKVDAKTQMQFNAVTFCIAENQYYIAYRGTTATTIGWKENFNMSFNDWVPAHYFARSYYRKIKNLFSGKFYLGGHSKGGNLAFAVALNLKESDLSHIGRIDCFDGPGFHNQERLKDRFLKLKGKIHKYIPQGSLIGILQDDLIGEKDYCTIVAASGNSLLQHDMFTWHVIDDQFVVLKQLDSTSEVSWKAIAEWLKNTNDTERKDFIEMLYLTVSDTNQIYFRKLLTSKTTYKLATRLIKNSSTQKNVWEPIIRKLFKAYVNSAATAFSEQRKNQLANFKIFLDEQRNK</sequence>
<reference evidence="3 4" key="3">
    <citation type="submission" date="2017-09" db="EMBL/GenBank/DDBJ databases">
        <title>Tripartite evolution among Lactobacillus johnsonii, Lactobacillus taiwanensis, Lactobacillus reuteri and their rodent host.</title>
        <authorList>
            <person name="Wang T."/>
            <person name="Knowles S."/>
            <person name="Cheng C."/>
        </authorList>
    </citation>
    <scope>NUCLEOTIDE SEQUENCE [LARGE SCALE GENOMIC DNA]</scope>
    <source>
        <strain evidence="2 3">609q</strain>
        <strain evidence="1 4">609u</strain>
    </source>
</reference>
<name>A0A256LJ05_9LACO</name>
<dbReference type="AlphaFoldDB" id="A0A256LJ05"/>
<proteinExistence type="predicted"/>
<dbReference type="Proteomes" id="UP000215828">
    <property type="component" value="Unassembled WGS sequence"/>
</dbReference>
<dbReference type="InterPro" id="IPR024499">
    <property type="entry name" value="Mbeg1-like"/>
</dbReference>